<sequence>MKVEFLVMENFNSNHFILENDYLLIYGIYIFNPKDRYLTIGNNKRQKFGFLIHKKQIPVIKNEEKTPETHLFISEQLNKVEFNNKLTEKIKEKLIHLLYKYKSDFSTDKEPLSSIIRNEAEIILSVDKLYPPLLRRPADPSSLRDRKALEVKIKELMDPGDLKKVVHNENVELAPPVIIAWHKGNSKMVGDFRALNTPTISDRYPIPRTNEKFTQLSQAKFIAAMDALKGFNQNFLTDNSRKLLKIIVRCGIYE</sequence>
<accession>A0A9Q3PRD9</accession>
<dbReference type="PANTHER" id="PTHR24559">
    <property type="entry name" value="TRANSPOSON TY3-I GAG-POL POLYPROTEIN"/>
    <property type="match status" value="1"/>
</dbReference>
<evidence type="ECO:0000313" key="1">
    <source>
        <dbReference type="EMBL" id="MBW0570575.1"/>
    </source>
</evidence>
<dbReference type="EMBL" id="AVOT02086495">
    <property type="protein sequence ID" value="MBW0570575.1"/>
    <property type="molecule type" value="Genomic_DNA"/>
</dbReference>
<organism evidence="1 2">
    <name type="scientific">Austropuccinia psidii MF-1</name>
    <dbReference type="NCBI Taxonomy" id="1389203"/>
    <lineage>
        <taxon>Eukaryota</taxon>
        <taxon>Fungi</taxon>
        <taxon>Dikarya</taxon>
        <taxon>Basidiomycota</taxon>
        <taxon>Pucciniomycotina</taxon>
        <taxon>Pucciniomycetes</taxon>
        <taxon>Pucciniales</taxon>
        <taxon>Sphaerophragmiaceae</taxon>
        <taxon>Austropuccinia</taxon>
    </lineage>
</organism>
<dbReference type="Proteomes" id="UP000765509">
    <property type="component" value="Unassembled WGS sequence"/>
</dbReference>
<gene>
    <name evidence="1" type="ORF">O181_110290</name>
</gene>
<dbReference type="OrthoDB" id="6776789at2759"/>
<comment type="caution">
    <text evidence="1">The sequence shown here is derived from an EMBL/GenBank/DDBJ whole genome shotgun (WGS) entry which is preliminary data.</text>
</comment>
<dbReference type="AlphaFoldDB" id="A0A9Q3PRD9"/>
<dbReference type="SUPFAM" id="SSF56672">
    <property type="entry name" value="DNA/RNA polymerases"/>
    <property type="match status" value="1"/>
</dbReference>
<dbReference type="PANTHER" id="PTHR24559:SF444">
    <property type="entry name" value="REVERSE TRANSCRIPTASE DOMAIN-CONTAINING PROTEIN"/>
    <property type="match status" value="1"/>
</dbReference>
<proteinExistence type="predicted"/>
<dbReference type="Gene3D" id="3.10.10.10">
    <property type="entry name" value="HIV Type 1 Reverse Transcriptase, subunit A, domain 1"/>
    <property type="match status" value="1"/>
</dbReference>
<name>A0A9Q3PRD9_9BASI</name>
<keyword evidence="2" id="KW-1185">Reference proteome</keyword>
<protein>
    <submittedName>
        <fullName evidence="1">Uncharacterized protein</fullName>
    </submittedName>
</protein>
<dbReference type="InterPro" id="IPR043502">
    <property type="entry name" value="DNA/RNA_pol_sf"/>
</dbReference>
<dbReference type="InterPro" id="IPR053134">
    <property type="entry name" value="RNA-dir_DNA_polymerase"/>
</dbReference>
<evidence type="ECO:0000313" key="2">
    <source>
        <dbReference type="Proteomes" id="UP000765509"/>
    </source>
</evidence>
<dbReference type="InterPro" id="IPR043128">
    <property type="entry name" value="Rev_trsase/Diguanyl_cyclase"/>
</dbReference>
<dbReference type="Gene3D" id="3.30.70.270">
    <property type="match status" value="1"/>
</dbReference>
<reference evidence="1" key="1">
    <citation type="submission" date="2021-03" db="EMBL/GenBank/DDBJ databases">
        <title>Draft genome sequence of rust myrtle Austropuccinia psidii MF-1, a brazilian biotype.</title>
        <authorList>
            <person name="Quecine M.C."/>
            <person name="Pachon D.M.R."/>
            <person name="Bonatelli M.L."/>
            <person name="Correr F.H."/>
            <person name="Franceschini L.M."/>
            <person name="Leite T.F."/>
            <person name="Margarido G.R.A."/>
            <person name="Almeida C.A."/>
            <person name="Ferrarezi J.A."/>
            <person name="Labate C.A."/>
        </authorList>
    </citation>
    <scope>NUCLEOTIDE SEQUENCE</scope>
    <source>
        <strain evidence="1">MF-1</strain>
    </source>
</reference>